<proteinExistence type="predicted"/>
<keyword evidence="2" id="KW-0433">Leucine-rich repeat</keyword>
<dbReference type="InParanoid" id="I7M7P4"/>
<reference evidence="5" key="1">
    <citation type="journal article" date="2006" name="PLoS Biol.">
        <title>Macronuclear genome sequence of the ciliate Tetrahymena thermophila, a model eukaryote.</title>
        <authorList>
            <person name="Eisen J.A."/>
            <person name="Coyne R.S."/>
            <person name="Wu M."/>
            <person name="Wu D."/>
            <person name="Thiagarajan M."/>
            <person name="Wortman J.R."/>
            <person name="Badger J.H."/>
            <person name="Ren Q."/>
            <person name="Amedeo P."/>
            <person name="Jones K.M."/>
            <person name="Tallon L.J."/>
            <person name="Delcher A.L."/>
            <person name="Salzberg S.L."/>
            <person name="Silva J.C."/>
            <person name="Haas B.J."/>
            <person name="Majoros W.H."/>
            <person name="Farzad M."/>
            <person name="Carlton J.M."/>
            <person name="Smith R.K. Jr."/>
            <person name="Garg J."/>
            <person name="Pearlman R.E."/>
            <person name="Karrer K.M."/>
            <person name="Sun L."/>
            <person name="Manning G."/>
            <person name="Elde N.C."/>
            <person name="Turkewitz A.P."/>
            <person name="Asai D.J."/>
            <person name="Wilkes D.E."/>
            <person name="Wang Y."/>
            <person name="Cai H."/>
            <person name="Collins K."/>
            <person name="Stewart B.A."/>
            <person name="Lee S.R."/>
            <person name="Wilamowska K."/>
            <person name="Weinberg Z."/>
            <person name="Ruzzo W.L."/>
            <person name="Wloga D."/>
            <person name="Gaertig J."/>
            <person name="Frankel J."/>
            <person name="Tsao C.-C."/>
            <person name="Gorovsky M.A."/>
            <person name="Keeling P.J."/>
            <person name="Waller R.F."/>
            <person name="Patron N.J."/>
            <person name="Cherry J.M."/>
            <person name="Stover N.A."/>
            <person name="Krieger C.J."/>
            <person name="del Toro C."/>
            <person name="Ryder H.F."/>
            <person name="Williamson S.C."/>
            <person name="Barbeau R.A."/>
            <person name="Hamilton E.P."/>
            <person name="Orias E."/>
        </authorList>
    </citation>
    <scope>NUCLEOTIDE SEQUENCE [LARGE SCALE GENOMIC DNA]</scope>
    <source>
        <strain evidence="5">SB210</strain>
    </source>
</reference>
<protein>
    <recommendedName>
        <fullName evidence="6">Kinase domain protein</fullName>
    </recommendedName>
</protein>
<dbReference type="GO" id="GO:0031267">
    <property type="term" value="F:small GTPase binding"/>
    <property type="evidence" value="ECO:0007669"/>
    <property type="project" value="TreeGrafter"/>
</dbReference>
<dbReference type="PANTHER" id="PTHR24113">
    <property type="entry name" value="RAN GTPASE-ACTIVATING PROTEIN 1"/>
    <property type="match status" value="1"/>
</dbReference>
<dbReference type="SUPFAM" id="SSF52047">
    <property type="entry name" value="RNI-like"/>
    <property type="match status" value="1"/>
</dbReference>
<dbReference type="GO" id="GO:0005829">
    <property type="term" value="C:cytosol"/>
    <property type="evidence" value="ECO:0007669"/>
    <property type="project" value="TreeGrafter"/>
</dbReference>
<dbReference type="EMBL" id="GG662708">
    <property type="protein sequence ID" value="EAR95038.2"/>
    <property type="molecule type" value="Genomic_DNA"/>
</dbReference>
<dbReference type="InterPro" id="IPR027038">
    <property type="entry name" value="RanGap"/>
</dbReference>
<dbReference type="GO" id="GO:0005096">
    <property type="term" value="F:GTPase activator activity"/>
    <property type="evidence" value="ECO:0007669"/>
    <property type="project" value="UniProtKB-KW"/>
</dbReference>
<dbReference type="KEGG" id="tet:TTHERM_00518700"/>
<evidence type="ECO:0000313" key="4">
    <source>
        <dbReference type="EMBL" id="EAR95038.2"/>
    </source>
</evidence>
<evidence type="ECO:0000313" key="5">
    <source>
        <dbReference type="Proteomes" id="UP000009168"/>
    </source>
</evidence>
<dbReference type="AlphaFoldDB" id="I7M7P4"/>
<dbReference type="GeneID" id="7826977"/>
<name>I7M7P4_TETTS</name>
<dbReference type="Gene3D" id="3.80.10.10">
    <property type="entry name" value="Ribonuclease Inhibitor"/>
    <property type="match status" value="2"/>
</dbReference>
<dbReference type="GO" id="GO:0005634">
    <property type="term" value="C:nucleus"/>
    <property type="evidence" value="ECO:0007669"/>
    <property type="project" value="TreeGrafter"/>
</dbReference>
<evidence type="ECO:0000256" key="2">
    <source>
        <dbReference type="ARBA" id="ARBA00022614"/>
    </source>
</evidence>
<keyword evidence="5" id="KW-1185">Reference proteome</keyword>
<keyword evidence="1" id="KW-0343">GTPase activation</keyword>
<dbReference type="InterPro" id="IPR032675">
    <property type="entry name" value="LRR_dom_sf"/>
</dbReference>
<dbReference type="RefSeq" id="XP_001015283.2">
    <property type="nucleotide sequence ID" value="XM_001015283.2"/>
</dbReference>
<dbReference type="Proteomes" id="UP000009168">
    <property type="component" value="Unassembled WGS sequence"/>
</dbReference>
<dbReference type="OrthoDB" id="435860at2759"/>
<organism evidence="4 5">
    <name type="scientific">Tetrahymena thermophila (strain SB210)</name>
    <dbReference type="NCBI Taxonomy" id="312017"/>
    <lineage>
        <taxon>Eukaryota</taxon>
        <taxon>Sar</taxon>
        <taxon>Alveolata</taxon>
        <taxon>Ciliophora</taxon>
        <taxon>Intramacronucleata</taxon>
        <taxon>Oligohymenophorea</taxon>
        <taxon>Hymenostomatida</taxon>
        <taxon>Tetrahymenina</taxon>
        <taxon>Tetrahymenidae</taxon>
        <taxon>Tetrahymena</taxon>
    </lineage>
</organism>
<keyword evidence="3" id="KW-0677">Repeat</keyword>
<dbReference type="GO" id="GO:0006913">
    <property type="term" value="P:nucleocytoplasmic transport"/>
    <property type="evidence" value="ECO:0007669"/>
    <property type="project" value="TreeGrafter"/>
</dbReference>
<dbReference type="PANTHER" id="PTHR24113:SF12">
    <property type="entry name" value="RAN GTPASE-ACTIVATING PROTEIN 1"/>
    <property type="match status" value="1"/>
</dbReference>
<evidence type="ECO:0000256" key="1">
    <source>
        <dbReference type="ARBA" id="ARBA00022468"/>
    </source>
</evidence>
<dbReference type="GO" id="GO:0048471">
    <property type="term" value="C:perinuclear region of cytoplasm"/>
    <property type="evidence" value="ECO:0007669"/>
    <property type="project" value="TreeGrafter"/>
</dbReference>
<gene>
    <name evidence="4" type="ORF">TTHERM_00518700</name>
</gene>
<sequence>MFPTSKDYDDSETQRTFNFRNKKLEYNQIGWNSSLQESDYSKIQYLQLLFQGNNIGTSGAEQFGKDLEKFQNLECLDLNLPQNSIRDQSFIDLCTSISKIKSLKEVYLAFWLGLQFIYKASQQMILYTKKGKTILQKLEQKNQQERLFNLKIQLDLVYSQGKFIYFLQINLLLLNRGNEIKDGGLQIIAENMKHLNKNIKNFQLSLWRNDLTDIGFRSFLENLNSLPNVIHLYLDFLYHNNVTDETAILLGKSLANLKHLRALQINIQETGITEVGQQELAKLISQIRQIVCLRYTYTVHQKHNQYNRTTKQTLKLFKKKASCLIFVSINSIQELVFY</sequence>
<evidence type="ECO:0000256" key="3">
    <source>
        <dbReference type="ARBA" id="ARBA00022737"/>
    </source>
</evidence>
<accession>I7M7P4</accession>
<evidence type="ECO:0008006" key="6">
    <source>
        <dbReference type="Google" id="ProtNLM"/>
    </source>
</evidence>